<reference evidence="3" key="3">
    <citation type="submission" date="2015-06" db="UniProtKB">
        <authorList>
            <consortium name="EnsemblMetazoa"/>
        </authorList>
    </citation>
    <scope>IDENTIFICATION</scope>
</reference>
<dbReference type="GeneID" id="20201231"/>
<feature type="transmembrane region" description="Helical" evidence="1">
    <location>
        <begin position="15"/>
        <end position="32"/>
    </location>
</feature>
<dbReference type="eggNOG" id="ENOG502SDZF">
    <property type="taxonomic scope" value="Eukaryota"/>
</dbReference>
<dbReference type="RefSeq" id="XP_009030580.1">
    <property type="nucleotide sequence ID" value="XM_009032332.1"/>
</dbReference>
<dbReference type="SUPFAM" id="SSF52540">
    <property type="entry name" value="P-loop containing nucleoside triphosphate hydrolases"/>
    <property type="match status" value="1"/>
</dbReference>
<accession>T1EXD1</accession>
<dbReference type="EMBL" id="KB097700">
    <property type="protein sequence ID" value="ESN91777.1"/>
    <property type="molecule type" value="Genomic_DNA"/>
</dbReference>
<protein>
    <recommendedName>
        <fullName evidence="5">AAA+ ATPase domain-containing protein</fullName>
    </recommendedName>
</protein>
<gene>
    <name evidence="3" type="primary">20201231</name>
    <name evidence="2" type="ORF">HELRODRAFT_165853</name>
</gene>
<dbReference type="PANTHER" id="PTHR36168:SF1">
    <property type="entry name" value="ORC1-LIKE AAA ATPASE DOMAIN-CONTAINING PROTEIN"/>
    <property type="match status" value="1"/>
</dbReference>
<dbReference type="InterPro" id="IPR027417">
    <property type="entry name" value="P-loop_NTPase"/>
</dbReference>
<dbReference type="STRING" id="6412.T1EXD1"/>
<keyword evidence="1" id="KW-1133">Transmembrane helix</keyword>
<reference evidence="4" key="1">
    <citation type="submission" date="2012-12" db="EMBL/GenBank/DDBJ databases">
        <authorList>
            <person name="Hellsten U."/>
            <person name="Grimwood J."/>
            <person name="Chapman J.A."/>
            <person name="Shapiro H."/>
            <person name="Aerts A."/>
            <person name="Otillar R.P."/>
            <person name="Terry A.Y."/>
            <person name="Boore J.L."/>
            <person name="Simakov O."/>
            <person name="Marletaz F."/>
            <person name="Cho S.-J."/>
            <person name="Edsinger-Gonzales E."/>
            <person name="Havlak P."/>
            <person name="Kuo D.-H."/>
            <person name="Larsson T."/>
            <person name="Lv J."/>
            <person name="Arendt D."/>
            <person name="Savage R."/>
            <person name="Osoegawa K."/>
            <person name="de Jong P."/>
            <person name="Lindberg D.R."/>
            <person name="Seaver E.C."/>
            <person name="Weisblat D.A."/>
            <person name="Putnam N.H."/>
            <person name="Grigoriev I.V."/>
            <person name="Rokhsar D.S."/>
        </authorList>
    </citation>
    <scope>NUCLEOTIDE SEQUENCE</scope>
</reference>
<dbReference type="Proteomes" id="UP000015101">
    <property type="component" value="Unassembled WGS sequence"/>
</dbReference>
<dbReference type="PANTHER" id="PTHR36168">
    <property type="entry name" value="CHROMOSOME 1, WHOLE GENOME SHOTGUN SEQUENCE"/>
    <property type="match status" value="1"/>
</dbReference>
<organism evidence="3 4">
    <name type="scientific">Helobdella robusta</name>
    <name type="common">Californian leech</name>
    <dbReference type="NCBI Taxonomy" id="6412"/>
    <lineage>
        <taxon>Eukaryota</taxon>
        <taxon>Metazoa</taxon>
        <taxon>Spiralia</taxon>
        <taxon>Lophotrochozoa</taxon>
        <taxon>Annelida</taxon>
        <taxon>Clitellata</taxon>
        <taxon>Hirudinea</taxon>
        <taxon>Rhynchobdellida</taxon>
        <taxon>Glossiphoniidae</taxon>
        <taxon>Helobdella</taxon>
    </lineage>
</organism>
<keyword evidence="1" id="KW-0812">Transmembrane</keyword>
<dbReference type="KEGG" id="hro:HELRODRAFT_165853"/>
<evidence type="ECO:0000313" key="2">
    <source>
        <dbReference type="EMBL" id="ESN91777.1"/>
    </source>
</evidence>
<dbReference type="EnsemblMetazoa" id="HelroT165853">
    <property type="protein sequence ID" value="HelroP165853"/>
    <property type="gene ID" value="HelroG165853"/>
</dbReference>
<dbReference type="AlphaFoldDB" id="T1EXD1"/>
<keyword evidence="1" id="KW-0472">Membrane</keyword>
<dbReference type="OMA" id="DNINWLA"/>
<evidence type="ECO:0000313" key="4">
    <source>
        <dbReference type="Proteomes" id="UP000015101"/>
    </source>
</evidence>
<evidence type="ECO:0000256" key="1">
    <source>
        <dbReference type="SAM" id="Phobius"/>
    </source>
</evidence>
<dbReference type="EMBL" id="AMQM01002189">
    <property type="status" value="NOT_ANNOTATED_CDS"/>
    <property type="molecule type" value="Genomic_DNA"/>
</dbReference>
<dbReference type="CTD" id="20201231"/>
<dbReference type="Gene3D" id="3.40.50.300">
    <property type="entry name" value="P-loop containing nucleotide triphosphate hydrolases"/>
    <property type="match status" value="1"/>
</dbReference>
<dbReference type="HOGENOM" id="CLU_691256_0_0_1"/>
<dbReference type="OrthoDB" id="9981780at2759"/>
<dbReference type="InParanoid" id="T1EXD1"/>
<name>T1EXD1_HELRO</name>
<sequence length="400" mass="45242">MSWKQALGGFLKSTPMLSMIGGVVATGTYVVYKDYTRLLRMVNTYKCGNILPPLAENNFEVAYFSRPTEEKTISSILNNDFSNEYYLINGEVGVGKTRTMIEIVRQLIVTNGANKKGAPIYIHVSQGKSLPETLAAAVNFNFDEHISFSFFLDFVLRIESFPKKDNESKLIRVLDAIEESSFVYMLKTGKPVVIVIDGINNLVKQMPGALEKLQDKAKLWADANIVKVVFINNDEETEEILQKNSSSWSRAAKPIVFDDMSQEEALKFLIVDRLWETLVEGSSNKDIVMTAKEAQTIVQLVGGRVLDLLIFKRDYSKGCPIAVISEHVKDREREKFIHVSRFPSTWYVISALRQAPNKSMKLSKLIKLTSQEDVYTLVRHNIIRNSFQPFRDLGFAVTTA</sequence>
<reference evidence="2 4" key="2">
    <citation type="journal article" date="2013" name="Nature">
        <title>Insights into bilaterian evolution from three spiralian genomes.</title>
        <authorList>
            <person name="Simakov O."/>
            <person name="Marletaz F."/>
            <person name="Cho S.J."/>
            <person name="Edsinger-Gonzales E."/>
            <person name="Havlak P."/>
            <person name="Hellsten U."/>
            <person name="Kuo D.H."/>
            <person name="Larsson T."/>
            <person name="Lv J."/>
            <person name="Arendt D."/>
            <person name="Savage R."/>
            <person name="Osoegawa K."/>
            <person name="de Jong P."/>
            <person name="Grimwood J."/>
            <person name="Chapman J.A."/>
            <person name="Shapiro H."/>
            <person name="Aerts A."/>
            <person name="Otillar R.P."/>
            <person name="Terry A.Y."/>
            <person name="Boore J.L."/>
            <person name="Grigoriev I.V."/>
            <person name="Lindberg D.R."/>
            <person name="Seaver E.C."/>
            <person name="Weisblat D.A."/>
            <person name="Putnam N.H."/>
            <person name="Rokhsar D.S."/>
        </authorList>
    </citation>
    <scope>NUCLEOTIDE SEQUENCE</scope>
</reference>
<proteinExistence type="predicted"/>
<keyword evidence="4" id="KW-1185">Reference proteome</keyword>
<evidence type="ECO:0008006" key="5">
    <source>
        <dbReference type="Google" id="ProtNLM"/>
    </source>
</evidence>
<evidence type="ECO:0000313" key="3">
    <source>
        <dbReference type="EnsemblMetazoa" id="HelroP165853"/>
    </source>
</evidence>